<sequence length="332" mass="38099">MPNTYRANWTCMYIYRCSGMGLGVVSGNKGLFVLYKTSEAYPDLGRFESEEYFLDPKKNEKIKLPSIHDPPSVDLTIVVPAYNEEERLPAMMNEAIDYLEERQKMTPSFSYEILVVDDGSKDKTTATGHLYSSKYGADKVRVLTLEKNRGKGGAVRLGMFVARGKLLLFADADGASQFKDYRKLETEMFKVNKKSDNLAVVCGSRAHLEKDAIAERSLFRTFLMKGFHFLVWCLCVRGIKDTQCGFKLLTRDAAIILFSNMHVERWAFDVEMLYLAQCFNMRLAEVAITWQEIEGSKMVPFWSWLQMGKDLLLIRVRYIIGAWKINTKVKKE</sequence>
<evidence type="ECO:0000256" key="1">
    <source>
        <dbReference type="ARBA" id="ARBA00004389"/>
    </source>
</evidence>
<proteinExistence type="inferred from homology"/>
<dbReference type="GO" id="GO:0004581">
    <property type="term" value="F:dolichyl-phosphate beta-glucosyltransferase activity"/>
    <property type="evidence" value="ECO:0007669"/>
    <property type="project" value="UniProtKB-EC"/>
</dbReference>
<accession>A0A210QE88</accession>
<keyword evidence="5" id="KW-0328">Glycosyltransferase</keyword>
<dbReference type="InterPro" id="IPR001173">
    <property type="entry name" value="Glyco_trans_2-like"/>
</dbReference>
<dbReference type="SUPFAM" id="SSF53448">
    <property type="entry name" value="Nucleotide-diphospho-sugar transferases"/>
    <property type="match status" value="1"/>
</dbReference>
<evidence type="ECO:0000256" key="9">
    <source>
        <dbReference type="ARBA" id="ARBA00022968"/>
    </source>
</evidence>
<evidence type="ECO:0000256" key="11">
    <source>
        <dbReference type="ARBA" id="ARBA00023136"/>
    </source>
</evidence>
<evidence type="ECO:0000256" key="5">
    <source>
        <dbReference type="ARBA" id="ARBA00022676"/>
    </source>
</evidence>
<feature type="domain" description="Glycosyltransferase 2-like" evidence="14">
    <location>
        <begin position="76"/>
        <end position="253"/>
    </location>
</feature>
<dbReference type="EC" id="2.4.1.117" evidence="4"/>
<keyword evidence="16" id="KW-1185">Reference proteome</keyword>
<dbReference type="Proteomes" id="UP000242188">
    <property type="component" value="Unassembled WGS sequence"/>
</dbReference>
<evidence type="ECO:0000256" key="12">
    <source>
        <dbReference type="ARBA" id="ARBA00045097"/>
    </source>
</evidence>
<reference evidence="15 16" key="1">
    <citation type="journal article" date="2017" name="Nat. Ecol. Evol.">
        <title>Scallop genome provides insights into evolution of bilaterian karyotype and development.</title>
        <authorList>
            <person name="Wang S."/>
            <person name="Zhang J."/>
            <person name="Jiao W."/>
            <person name="Li J."/>
            <person name="Xun X."/>
            <person name="Sun Y."/>
            <person name="Guo X."/>
            <person name="Huan P."/>
            <person name="Dong B."/>
            <person name="Zhang L."/>
            <person name="Hu X."/>
            <person name="Sun X."/>
            <person name="Wang J."/>
            <person name="Zhao C."/>
            <person name="Wang Y."/>
            <person name="Wang D."/>
            <person name="Huang X."/>
            <person name="Wang R."/>
            <person name="Lv J."/>
            <person name="Li Y."/>
            <person name="Zhang Z."/>
            <person name="Liu B."/>
            <person name="Lu W."/>
            <person name="Hui Y."/>
            <person name="Liang J."/>
            <person name="Zhou Z."/>
            <person name="Hou R."/>
            <person name="Li X."/>
            <person name="Liu Y."/>
            <person name="Li H."/>
            <person name="Ning X."/>
            <person name="Lin Y."/>
            <person name="Zhao L."/>
            <person name="Xing Q."/>
            <person name="Dou J."/>
            <person name="Li Y."/>
            <person name="Mao J."/>
            <person name="Guo H."/>
            <person name="Dou H."/>
            <person name="Li T."/>
            <person name="Mu C."/>
            <person name="Jiang W."/>
            <person name="Fu Q."/>
            <person name="Fu X."/>
            <person name="Miao Y."/>
            <person name="Liu J."/>
            <person name="Yu Q."/>
            <person name="Li R."/>
            <person name="Liao H."/>
            <person name="Li X."/>
            <person name="Kong Y."/>
            <person name="Jiang Z."/>
            <person name="Chourrout D."/>
            <person name="Li R."/>
            <person name="Bao Z."/>
        </authorList>
    </citation>
    <scope>NUCLEOTIDE SEQUENCE [LARGE SCALE GENOMIC DNA]</scope>
    <source>
        <strain evidence="15 16">PY_sf001</strain>
    </source>
</reference>
<keyword evidence="10" id="KW-1133">Transmembrane helix</keyword>
<dbReference type="GO" id="GO:0006487">
    <property type="term" value="P:protein N-linked glycosylation"/>
    <property type="evidence" value="ECO:0007669"/>
    <property type="project" value="TreeGrafter"/>
</dbReference>
<dbReference type="InterPro" id="IPR029044">
    <property type="entry name" value="Nucleotide-diphossugar_trans"/>
</dbReference>
<dbReference type="CDD" id="cd04188">
    <property type="entry name" value="DPG_synthase"/>
    <property type="match status" value="1"/>
</dbReference>
<name>A0A210QE88_MIZYE</name>
<dbReference type="InterPro" id="IPR035518">
    <property type="entry name" value="DPG_synthase"/>
</dbReference>
<evidence type="ECO:0000256" key="4">
    <source>
        <dbReference type="ARBA" id="ARBA00012583"/>
    </source>
</evidence>
<gene>
    <name evidence="15" type="ORF">KP79_PYT12565</name>
</gene>
<dbReference type="AlphaFoldDB" id="A0A210QE88"/>
<dbReference type="Pfam" id="PF00535">
    <property type="entry name" value="Glycos_transf_2"/>
    <property type="match status" value="1"/>
</dbReference>
<evidence type="ECO:0000313" key="16">
    <source>
        <dbReference type="Proteomes" id="UP000242188"/>
    </source>
</evidence>
<evidence type="ECO:0000259" key="14">
    <source>
        <dbReference type="Pfam" id="PF00535"/>
    </source>
</evidence>
<keyword evidence="11" id="KW-0472">Membrane</keyword>
<evidence type="ECO:0000256" key="7">
    <source>
        <dbReference type="ARBA" id="ARBA00022692"/>
    </source>
</evidence>
<dbReference type="GO" id="GO:0005789">
    <property type="term" value="C:endoplasmic reticulum membrane"/>
    <property type="evidence" value="ECO:0007669"/>
    <property type="project" value="UniProtKB-SubCell"/>
</dbReference>
<keyword evidence="7" id="KW-0812">Transmembrane</keyword>
<comment type="catalytic activity">
    <reaction evidence="12">
        <text>a di-trans,poly-cis-dolichyl phosphate + UDP-alpha-D-glucose = a di-trans,poly-cis-dolichyl beta-D-glucosyl phosphate + UDP</text>
        <dbReference type="Rhea" id="RHEA:15401"/>
        <dbReference type="Rhea" id="RHEA-COMP:19498"/>
        <dbReference type="Rhea" id="RHEA-COMP:19502"/>
        <dbReference type="ChEBI" id="CHEBI:57525"/>
        <dbReference type="ChEBI" id="CHEBI:57683"/>
        <dbReference type="ChEBI" id="CHEBI:58223"/>
        <dbReference type="ChEBI" id="CHEBI:58885"/>
        <dbReference type="EC" id="2.4.1.117"/>
    </reaction>
    <physiologicalReaction direction="left-to-right" evidence="12">
        <dbReference type="Rhea" id="RHEA:15402"/>
    </physiologicalReaction>
</comment>
<protein>
    <recommendedName>
        <fullName evidence="13">Dolichyl-phosphate beta-glucosyltransferase</fullName>
        <ecNumber evidence="4">2.4.1.117</ecNumber>
    </recommendedName>
</protein>
<evidence type="ECO:0000256" key="13">
    <source>
        <dbReference type="ARBA" id="ARBA00070518"/>
    </source>
</evidence>
<evidence type="ECO:0000256" key="6">
    <source>
        <dbReference type="ARBA" id="ARBA00022679"/>
    </source>
</evidence>
<evidence type="ECO:0000256" key="8">
    <source>
        <dbReference type="ARBA" id="ARBA00022824"/>
    </source>
</evidence>
<dbReference type="OrthoDB" id="3784at2759"/>
<comment type="subcellular location">
    <subcellularLocation>
        <location evidence="1">Endoplasmic reticulum membrane</location>
        <topology evidence="1">Single-pass membrane protein</topology>
    </subcellularLocation>
</comment>
<dbReference type="Gene3D" id="3.90.550.10">
    <property type="entry name" value="Spore Coat Polysaccharide Biosynthesis Protein SpsA, Chain A"/>
    <property type="match status" value="1"/>
</dbReference>
<evidence type="ECO:0000256" key="10">
    <source>
        <dbReference type="ARBA" id="ARBA00022989"/>
    </source>
</evidence>
<comment type="caution">
    <text evidence="15">The sequence shown here is derived from an EMBL/GenBank/DDBJ whole genome shotgun (WGS) entry which is preliminary data.</text>
</comment>
<keyword evidence="8" id="KW-0256">Endoplasmic reticulum</keyword>
<dbReference type="PANTHER" id="PTHR10859:SF91">
    <property type="entry name" value="DOLICHYL-PHOSPHATE BETA-GLUCOSYLTRANSFERASE"/>
    <property type="match status" value="1"/>
</dbReference>
<comment type="pathway">
    <text evidence="2">Protein modification; protein glycosylation.</text>
</comment>
<keyword evidence="6 15" id="KW-0808">Transferase</keyword>
<dbReference type="EMBL" id="NEDP02004037">
    <property type="protein sequence ID" value="OWF47077.1"/>
    <property type="molecule type" value="Genomic_DNA"/>
</dbReference>
<evidence type="ECO:0000256" key="3">
    <source>
        <dbReference type="ARBA" id="ARBA00006739"/>
    </source>
</evidence>
<keyword evidence="9" id="KW-0735">Signal-anchor</keyword>
<dbReference type="PANTHER" id="PTHR10859">
    <property type="entry name" value="GLYCOSYL TRANSFERASE"/>
    <property type="match status" value="1"/>
</dbReference>
<dbReference type="FunFam" id="3.90.550.10:FF:000068">
    <property type="entry name" value="ALG5, dolichyl-phosphate beta-glucosyltransferase"/>
    <property type="match status" value="1"/>
</dbReference>
<dbReference type="STRING" id="6573.A0A210QE88"/>
<evidence type="ECO:0000313" key="15">
    <source>
        <dbReference type="EMBL" id="OWF47077.1"/>
    </source>
</evidence>
<organism evidence="15 16">
    <name type="scientific">Mizuhopecten yessoensis</name>
    <name type="common">Japanese scallop</name>
    <name type="synonym">Patinopecten yessoensis</name>
    <dbReference type="NCBI Taxonomy" id="6573"/>
    <lineage>
        <taxon>Eukaryota</taxon>
        <taxon>Metazoa</taxon>
        <taxon>Spiralia</taxon>
        <taxon>Lophotrochozoa</taxon>
        <taxon>Mollusca</taxon>
        <taxon>Bivalvia</taxon>
        <taxon>Autobranchia</taxon>
        <taxon>Pteriomorphia</taxon>
        <taxon>Pectinida</taxon>
        <taxon>Pectinoidea</taxon>
        <taxon>Pectinidae</taxon>
        <taxon>Mizuhopecten</taxon>
    </lineage>
</organism>
<evidence type="ECO:0000256" key="2">
    <source>
        <dbReference type="ARBA" id="ARBA00004922"/>
    </source>
</evidence>
<comment type="similarity">
    <text evidence="3">Belongs to the glycosyltransferase 2 family.</text>
</comment>